<dbReference type="GO" id="GO:0005829">
    <property type="term" value="C:cytosol"/>
    <property type="evidence" value="ECO:0007669"/>
    <property type="project" value="TreeGrafter"/>
</dbReference>
<dbReference type="Pfam" id="PF10396">
    <property type="entry name" value="TrmE_N"/>
    <property type="match status" value="1"/>
</dbReference>
<dbReference type="Gene3D" id="3.40.50.300">
    <property type="entry name" value="P-loop containing nucleotide triphosphate hydrolases"/>
    <property type="match status" value="1"/>
</dbReference>
<dbReference type="Gene3D" id="3.30.1360.120">
    <property type="entry name" value="Probable tRNA modification gtpase trme, domain 1"/>
    <property type="match status" value="1"/>
</dbReference>
<gene>
    <name evidence="6 9" type="primary">mnmE</name>
    <name evidence="6" type="synonym">trmE</name>
    <name evidence="9" type="ORF">EVJ46_02860</name>
</gene>
<keyword evidence="6" id="KW-0378">Hydrolase</keyword>
<dbReference type="Pfam" id="PF01926">
    <property type="entry name" value="MMR_HSR1"/>
    <property type="match status" value="1"/>
</dbReference>
<dbReference type="InterPro" id="IPR031168">
    <property type="entry name" value="G_TrmE"/>
</dbReference>
<dbReference type="InterPro" id="IPR027368">
    <property type="entry name" value="MnmE_dom2"/>
</dbReference>
<feature type="binding site" evidence="6">
    <location>
        <begin position="285"/>
        <end position="288"/>
    </location>
    <ligand>
        <name>GTP</name>
        <dbReference type="ChEBI" id="CHEBI:37565"/>
    </ligand>
</feature>
<keyword evidence="2 6" id="KW-0819">tRNA processing</keyword>
<feature type="domain" description="TrmE-type G" evidence="8">
    <location>
        <begin position="231"/>
        <end position="436"/>
    </location>
</feature>
<dbReference type="GO" id="GO:0030488">
    <property type="term" value="P:tRNA methylation"/>
    <property type="evidence" value="ECO:0007669"/>
    <property type="project" value="TreeGrafter"/>
</dbReference>
<dbReference type="Pfam" id="PF12631">
    <property type="entry name" value="MnmE_helical"/>
    <property type="match status" value="1"/>
</dbReference>
<dbReference type="PANTHER" id="PTHR42714:SF2">
    <property type="entry name" value="TRNA MODIFICATION GTPASE GTPBP3, MITOCHONDRIAL"/>
    <property type="match status" value="1"/>
</dbReference>
<dbReference type="EC" id="3.6.-.-" evidence="6"/>
<evidence type="ECO:0000313" key="9">
    <source>
        <dbReference type="EMBL" id="RZD17187.1"/>
    </source>
</evidence>
<keyword evidence="6" id="KW-0963">Cytoplasm</keyword>
<evidence type="ECO:0000313" key="10">
    <source>
        <dbReference type="Proteomes" id="UP000316562"/>
    </source>
</evidence>
<comment type="caution">
    <text evidence="6">Lacks conserved residue(s) required for the propagation of feature annotation.</text>
</comment>
<comment type="caution">
    <text evidence="9">The sequence shown here is derived from an EMBL/GenBank/DDBJ whole genome shotgun (WGS) entry which is preliminary data.</text>
</comment>
<keyword evidence="5 6" id="KW-0342">GTP-binding</keyword>
<evidence type="ECO:0000256" key="2">
    <source>
        <dbReference type="ARBA" id="ARBA00022694"/>
    </source>
</evidence>
<evidence type="ECO:0000256" key="6">
    <source>
        <dbReference type="HAMAP-Rule" id="MF_00379"/>
    </source>
</evidence>
<dbReference type="InterPro" id="IPR006073">
    <property type="entry name" value="GTP-bd"/>
</dbReference>
<evidence type="ECO:0000256" key="4">
    <source>
        <dbReference type="ARBA" id="ARBA00022958"/>
    </source>
</evidence>
<dbReference type="GO" id="GO:0005525">
    <property type="term" value="F:GTP binding"/>
    <property type="evidence" value="ECO:0007669"/>
    <property type="project" value="UniProtKB-UniRule"/>
</dbReference>
<evidence type="ECO:0000256" key="3">
    <source>
        <dbReference type="ARBA" id="ARBA00022741"/>
    </source>
</evidence>
<dbReference type="InterPro" id="IPR018948">
    <property type="entry name" value="GTP-bd_TrmE_N"/>
</dbReference>
<dbReference type="SUPFAM" id="SSF52540">
    <property type="entry name" value="P-loop containing nucleoside triphosphate hydrolases"/>
    <property type="match status" value="1"/>
</dbReference>
<dbReference type="PROSITE" id="PS51709">
    <property type="entry name" value="G_TRME"/>
    <property type="match status" value="1"/>
</dbReference>
<dbReference type="PANTHER" id="PTHR42714">
    <property type="entry name" value="TRNA MODIFICATION GTPASE GTPBP3"/>
    <property type="match status" value="1"/>
</dbReference>
<dbReference type="InterPro" id="IPR005225">
    <property type="entry name" value="Small_GTP-bd"/>
</dbReference>
<dbReference type="SUPFAM" id="SSF103025">
    <property type="entry name" value="Folate-binding domain"/>
    <property type="match status" value="1"/>
</dbReference>
<dbReference type="NCBIfam" id="TIGR00231">
    <property type="entry name" value="small_GTP"/>
    <property type="match status" value="1"/>
</dbReference>
<feature type="binding site" evidence="6">
    <location>
        <begin position="260"/>
        <end position="266"/>
    </location>
    <ligand>
        <name>GTP</name>
        <dbReference type="ChEBI" id="CHEBI:37565"/>
    </ligand>
</feature>
<comment type="subcellular location">
    <subcellularLocation>
        <location evidence="6">Cytoplasm</location>
    </subcellularLocation>
</comment>
<accession>A0A519BIU8</accession>
<feature type="binding site" evidence="6">
    <location>
        <position position="266"/>
    </location>
    <ligand>
        <name>Mg(2+)</name>
        <dbReference type="ChEBI" id="CHEBI:18420"/>
    </ligand>
</feature>
<dbReference type="HAMAP" id="MF_00379">
    <property type="entry name" value="GTPase_MnmE"/>
    <property type="match status" value="1"/>
</dbReference>
<dbReference type="GO" id="GO:0002098">
    <property type="term" value="P:tRNA wobble uridine modification"/>
    <property type="evidence" value="ECO:0007669"/>
    <property type="project" value="TreeGrafter"/>
</dbReference>
<comment type="cofactor">
    <cofactor evidence="6">
        <name>K(+)</name>
        <dbReference type="ChEBI" id="CHEBI:29103"/>
    </cofactor>
    <text evidence="6">Binds 1 potassium ion per subunit.</text>
</comment>
<sequence>MYSILNNELDTICAISTPEGEGAVSIIRISGSLSTDICSKILKFKMNGKTNFAVSDYEPKKFYVCNIYDYFINAVIDEAGFVFMKSPNSYTGEDIAEIYPHGGIFNTKYILELIIKSGARLAYNGEFTKRAYINKKINLIQAESILEIIKATSVKSLLIANNELNGKLEAKLNIIKDNFLYILASIEALIDFPEEEFEDINKIFLQKGNELKEVIEYMINSYNEYEANKQGLNVVIAGKPNAGKSSLLNRLLKKQRAIVSDSPGTTRDYIEESLFLFNKTLKIIDTAGLRISDDNIEKAGIDFTYEIIKKSDIILYLIDIAAGTDLHILNEEDLEFVKNCDKNKKLILIFNKTDKLSKAELIEKKAYIAEQIENKFGINFISADAQDGDGDEFFVKNICTKDNININENISGIFFISAENDLNINALKKYLYDLMLKIESSLPENIAITTIRQKNLLEKSLLCLNNAINAFNNAQPYEIISIELRDGINFLENIIGNVTNEDVLDTLFKEFCIGK</sequence>
<dbReference type="Gene3D" id="1.20.120.430">
    <property type="entry name" value="tRNA modification GTPase MnmE domain 2"/>
    <property type="match status" value="1"/>
</dbReference>
<feature type="binding site" evidence="6">
    <location>
        <position position="245"/>
    </location>
    <ligand>
        <name>Mg(2+)</name>
        <dbReference type="ChEBI" id="CHEBI:18420"/>
    </ligand>
</feature>
<keyword evidence="4 6" id="KW-0630">Potassium</keyword>
<name>A0A519BIU8_ACIG2</name>
<dbReference type="InterPro" id="IPR025867">
    <property type="entry name" value="MnmE_helical"/>
</dbReference>
<proteinExistence type="inferred from homology"/>
<comment type="similarity">
    <text evidence="1 6 7">Belongs to the TRAFAC class TrmE-Era-EngA-EngB-Septin-like GTPase superfamily. TrmE GTPase family.</text>
</comment>
<feature type="binding site" evidence="6">
    <location>
        <position position="515"/>
    </location>
    <ligand>
        <name>(6S)-5-formyl-5,6,7,8-tetrahydrofolate</name>
        <dbReference type="ChEBI" id="CHEBI:57457"/>
    </ligand>
</feature>
<reference evidence="9 10" key="1">
    <citation type="journal article" date="2019" name="ISME J.">
        <title>Insights into ecological role of a new deltaproteobacterial order Candidatus Acidulodesulfobacterales by metagenomics and metatranscriptomics.</title>
        <authorList>
            <person name="Tan S."/>
            <person name="Liu J."/>
            <person name="Fang Y."/>
            <person name="Hedlund B.P."/>
            <person name="Lian Z.H."/>
            <person name="Huang L.Y."/>
            <person name="Li J.T."/>
            <person name="Huang L.N."/>
            <person name="Li W.J."/>
            <person name="Jiang H.C."/>
            <person name="Dong H.L."/>
            <person name="Shu W.S."/>
        </authorList>
    </citation>
    <scope>NUCLEOTIDE SEQUENCE [LARGE SCALE GENOMIC DNA]</scope>
    <source>
        <strain evidence="9">AP2</strain>
    </source>
</reference>
<keyword evidence="6" id="KW-0479">Metal-binding</keyword>
<feature type="binding site" evidence="6">
    <location>
        <begin position="241"/>
        <end position="246"/>
    </location>
    <ligand>
        <name>GTP</name>
        <dbReference type="ChEBI" id="CHEBI:37565"/>
    </ligand>
</feature>
<feature type="binding site" evidence="6">
    <location>
        <position position="97"/>
    </location>
    <ligand>
        <name>(6S)-5-formyl-5,6,7,8-tetrahydrofolate</name>
        <dbReference type="ChEBI" id="CHEBI:57457"/>
    </ligand>
</feature>
<feature type="binding site" evidence="6">
    <location>
        <position position="136"/>
    </location>
    <ligand>
        <name>(6S)-5-formyl-5,6,7,8-tetrahydrofolate</name>
        <dbReference type="ChEBI" id="CHEBI:57457"/>
    </ligand>
</feature>
<dbReference type="InterPro" id="IPR004520">
    <property type="entry name" value="GTPase_MnmE"/>
</dbReference>
<evidence type="ECO:0000256" key="5">
    <source>
        <dbReference type="ARBA" id="ARBA00023134"/>
    </source>
</evidence>
<dbReference type="CDD" id="cd04164">
    <property type="entry name" value="trmE"/>
    <property type="match status" value="1"/>
</dbReference>
<dbReference type="SUPFAM" id="SSF116878">
    <property type="entry name" value="TrmE connector domain"/>
    <property type="match status" value="1"/>
</dbReference>
<keyword evidence="6" id="KW-0460">Magnesium</keyword>
<comment type="function">
    <text evidence="6">Exhibits a very high intrinsic GTPase hydrolysis rate. Involved in the addition of a carboxymethylaminomethyl (cmnm) group at the wobble position (U34) of certain tRNAs, forming tRNA-cmnm(5)s(2)U34.</text>
</comment>
<dbReference type="GO" id="GO:0003924">
    <property type="term" value="F:GTPase activity"/>
    <property type="evidence" value="ECO:0007669"/>
    <property type="project" value="UniProtKB-UniRule"/>
</dbReference>
<dbReference type="InterPro" id="IPR027417">
    <property type="entry name" value="P-loop_NTPase"/>
</dbReference>
<evidence type="ECO:0000259" key="8">
    <source>
        <dbReference type="PROSITE" id="PS51709"/>
    </source>
</evidence>
<evidence type="ECO:0000256" key="1">
    <source>
        <dbReference type="ARBA" id="ARBA00011043"/>
    </source>
</evidence>
<dbReference type="InterPro" id="IPR027266">
    <property type="entry name" value="TrmE/GcvT-like"/>
</dbReference>
<dbReference type="NCBIfam" id="TIGR00450">
    <property type="entry name" value="mnmE_trmE_thdF"/>
    <property type="match status" value="1"/>
</dbReference>
<dbReference type="AlphaFoldDB" id="A0A519BIU8"/>
<dbReference type="CDD" id="cd14858">
    <property type="entry name" value="TrmE_N"/>
    <property type="match status" value="1"/>
</dbReference>
<comment type="subunit">
    <text evidence="6">Homodimer. Heterotetramer of two MnmE and two MnmG subunits.</text>
</comment>
<feature type="binding site" evidence="6">
    <location>
        <position position="28"/>
    </location>
    <ligand>
        <name>(6S)-5-formyl-5,6,7,8-tetrahydrofolate</name>
        <dbReference type="ChEBI" id="CHEBI:57457"/>
    </ligand>
</feature>
<dbReference type="GO" id="GO:0046872">
    <property type="term" value="F:metal ion binding"/>
    <property type="evidence" value="ECO:0007669"/>
    <property type="project" value="UniProtKB-KW"/>
</dbReference>
<organism evidence="9 10">
    <name type="scientific">Acididesulfobacter guangdongensis</name>
    <dbReference type="NCBI Taxonomy" id="2597225"/>
    <lineage>
        <taxon>Bacteria</taxon>
        <taxon>Deltaproteobacteria</taxon>
        <taxon>Candidatus Acidulodesulfobacterales</taxon>
        <taxon>Candidatus Acididesulfobacter</taxon>
    </lineage>
</organism>
<protein>
    <recommendedName>
        <fullName evidence="6">tRNA modification GTPase MnmE</fullName>
        <ecNumber evidence="6">3.6.-.-</ecNumber>
    </recommendedName>
</protein>
<keyword evidence="3 6" id="KW-0547">Nucleotide-binding</keyword>
<dbReference type="Proteomes" id="UP000316562">
    <property type="component" value="Unassembled WGS sequence"/>
</dbReference>
<evidence type="ECO:0000256" key="7">
    <source>
        <dbReference type="RuleBase" id="RU003313"/>
    </source>
</evidence>
<dbReference type="EMBL" id="SGBC01000001">
    <property type="protein sequence ID" value="RZD17187.1"/>
    <property type="molecule type" value="Genomic_DNA"/>
</dbReference>